<keyword evidence="1" id="KW-1133">Transmembrane helix</keyword>
<feature type="transmembrane region" description="Helical" evidence="1">
    <location>
        <begin position="68"/>
        <end position="88"/>
    </location>
</feature>
<evidence type="ECO:0000313" key="3">
    <source>
        <dbReference type="Proteomes" id="UP000500953"/>
    </source>
</evidence>
<name>A0A6G9YYT3_9NOCA</name>
<accession>A0A6G9YYT3</accession>
<gene>
    <name evidence="2" type="ORF">F6W96_08245</name>
</gene>
<sequence length="135" mass="15166">MCPHSTYDRADKLIRSFLIVFVDRHAIGTKRSADKTVDHVFEPITTYRQKVTDAGFDMPMVHDWTKPVIATIAAIGVAITGMGTHRLARMLLRLHRPSSAQITPPQWQQLHAIVAAHKDVADVARYIALVCDKPR</sequence>
<dbReference type="RefSeq" id="WP_167485591.1">
    <property type="nucleotide sequence ID" value="NZ_CP046173.1"/>
</dbReference>
<dbReference type="Proteomes" id="UP000500953">
    <property type="component" value="Chromosome"/>
</dbReference>
<proteinExistence type="predicted"/>
<evidence type="ECO:0000313" key="2">
    <source>
        <dbReference type="EMBL" id="QIS18271.1"/>
    </source>
</evidence>
<keyword evidence="1" id="KW-0812">Transmembrane</keyword>
<reference evidence="2 3" key="1">
    <citation type="journal article" date="2019" name="ACS Chem. Biol.">
        <title>Identification and Mobilization of a Cryptic Antibiotic Biosynthesis Gene Locus from a Human-Pathogenic Nocardia Isolate.</title>
        <authorList>
            <person name="Herisse M."/>
            <person name="Ishida K."/>
            <person name="Porter J.L."/>
            <person name="Howden B."/>
            <person name="Hertweck C."/>
            <person name="Stinear T.P."/>
            <person name="Pidot S.J."/>
        </authorList>
    </citation>
    <scope>NUCLEOTIDE SEQUENCE [LARGE SCALE GENOMIC DNA]</scope>
    <source>
        <strain evidence="2 3">AUSMDU00012715</strain>
    </source>
</reference>
<dbReference type="AlphaFoldDB" id="A0A6G9YYT3"/>
<protein>
    <submittedName>
        <fullName evidence="2">Uncharacterized protein</fullName>
    </submittedName>
</protein>
<dbReference type="EMBL" id="CP046173">
    <property type="protein sequence ID" value="QIS18271.1"/>
    <property type="molecule type" value="Genomic_DNA"/>
</dbReference>
<keyword evidence="1" id="KW-0472">Membrane</keyword>
<evidence type="ECO:0000256" key="1">
    <source>
        <dbReference type="SAM" id="Phobius"/>
    </source>
</evidence>
<organism evidence="2 3">
    <name type="scientific">Nocardia terpenica</name>
    <dbReference type="NCBI Taxonomy" id="455432"/>
    <lineage>
        <taxon>Bacteria</taxon>
        <taxon>Bacillati</taxon>
        <taxon>Actinomycetota</taxon>
        <taxon>Actinomycetes</taxon>
        <taxon>Mycobacteriales</taxon>
        <taxon>Nocardiaceae</taxon>
        <taxon>Nocardia</taxon>
    </lineage>
</organism>